<gene>
    <name evidence="2" type="ORF">KUTeg_023270</name>
</gene>
<feature type="repeat" description="LDL-receptor class B" evidence="1">
    <location>
        <begin position="137"/>
        <end position="182"/>
    </location>
</feature>
<evidence type="ECO:0000313" key="3">
    <source>
        <dbReference type="Proteomes" id="UP001217089"/>
    </source>
</evidence>
<dbReference type="Pfam" id="PF14670">
    <property type="entry name" value="FXa_inhibition"/>
    <property type="match status" value="1"/>
</dbReference>
<protein>
    <recommendedName>
        <fullName evidence="4">Low-density lipoprotein receptor-related protein 6</fullName>
    </recommendedName>
</protein>
<dbReference type="PANTHER" id="PTHR46513:SF41">
    <property type="entry name" value="LOW-DENSITY LIPOPROTEIN RECEPTOR-RELATED PROTEIN"/>
    <property type="match status" value="1"/>
</dbReference>
<feature type="repeat" description="LDL-receptor class B" evidence="1">
    <location>
        <begin position="386"/>
        <end position="427"/>
    </location>
</feature>
<feature type="repeat" description="LDL-receptor class B" evidence="1">
    <location>
        <begin position="471"/>
        <end position="514"/>
    </location>
</feature>
<dbReference type="SUPFAM" id="SSF63825">
    <property type="entry name" value="YWTD domain"/>
    <property type="match status" value="2"/>
</dbReference>
<organism evidence="2 3">
    <name type="scientific">Tegillarca granosa</name>
    <name type="common">Malaysian cockle</name>
    <name type="synonym">Anadara granosa</name>
    <dbReference type="NCBI Taxonomy" id="220873"/>
    <lineage>
        <taxon>Eukaryota</taxon>
        <taxon>Metazoa</taxon>
        <taxon>Spiralia</taxon>
        <taxon>Lophotrochozoa</taxon>
        <taxon>Mollusca</taxon>
        <taxon>Bivalvia</taxon>
        <taxon>Autobranchia</taxon>
        <taxon>Pteriomorphia</taxon>
        <taxon>Arcoida</taxon>
        <taxon>Arcoidea</taxon>
        <taxon>Arcidae</taxon>
        <taxon>Tegillarca</taxon>
    </lineage>
</organism>
<dbReference type="PANTHER" id="PTHR46513">
    <property type="entry name" value="VITELLOGENIN RECEPTOR-LIKE PROTEIN-RELATED-RELATED"/>
    <property type="match status" value="1"/>
</dbReference>
<name>A0ABQ9E257_TEGGR</name>
<dbReference type="SMART" id="SM00135">
    <property type="entry name" value="LY"/>
    <property type="match status" value="9"/>
</dbReference>
<dbReference type="Pfam" id="PF00058">
    <property type="entry name" value="Ldl_recept_b"/>
    <property type="match status" value="4"/>
</dbReference>
<dbReference type="Gene3D" id="2.120.10.30">
    <property type="entry name" value="TolB, C-terminal domain"/>
    <property type="match status" value="2"/>
</dbReference>
<dbReference type="Proteomes" id="UP001217089">
    <property type="component" value="Unassembled WGS sequence"/>
</dbReference>
<proteinExistence type="predicted"/>
<dbReference type="InterPro" id="IPR011042">
    <property type="entry name" value="6-blade_b-propeller_TolB-like"/>
</dbReference>
<evidence type="ECO:0008006" key="4">
    <source>
        <dbReference type="Google" id="ProtNLM"/>
    </source>
</evidence>
<sequence>MLLANRRNVQLLDASEPDADVKAVFSDFTDAVNADFLYDKQQIFVSDQYIYRIGLNQSRDNNLIVTELYSWKSLACDWITEKLYSLDLDFKRVEVFTIDGKYRKILLWDNLDKPRSIALDPIQGRETLNFKRMKSFRWMFWTDWGSAPKIERCGMDGNLQSRSAIVKYNIQWPNSVTMDYEHSTIYWTDAGIHRIERCNYDGSNRRSIVNTDLLHPFGITLFNESLYWTDWRTRSIYRCNKDSGNNREIVASNKYSPMDIRVMSQERQPRDVNITCPCDVNNGGCSHLCLISPIKPFYTCACPTGVNILEDQKTCAEGTFLCDIRVFIKSVDEESPMNQALDEFIIFSRKQDLRVISLDTTEGLDINLPIKDHQLIGHIAYDSVDRHIYWADTDIPAIRRSHLDGTGVEDVITDLLFPESISIDWIAGNLYFVDSMMYTIDVSRLNGSSRKMLVTENLDEPRSVCVDPVNGYMFWTDWGGQPRIVRANMDGTDQFEIITSSLTRPYGIAVDSVEKKVYWGDTAEYKIEEANYDGSNRRLIFSGDLVEGSNERIFGFSLLGDNIYWTDLQKEAIERVNIKSGSNETVFSGRKDLVSVVAVKRYGLEDDILVGFIT</sequence>
<feature type="repeat" description="LDL-receptor class B" evidence="1">
    <location>
        <begin position="428"/>
        <end position="470"/>
    </location>
</feature>
<reference evidence="2 3" key="1">
    <citation type="submission" date="2022-12" db="EMBL/GenBank/DDBJ databases">
        <title>Chromosome-level genome of Tegillarca granosa.</title>
        <authorList>
            <person name="Kim J."/>
        </authorList>
    </citation>
    <scope>NUCLEOTIDE SEQUENCE [LARGE SCALE GENOMIC DNA]</scope>
    <source>
        <strain evidence="2">Teg-2019</strain>
        <tissue evidence="2">Adductor muscle</tissue>
    </source>
</reference>
<dbReference type="EMBL" id="JARBDR010000921">
    <property type="protein sequence ID" value="KAJ8299210.1"/>
    <property type="molecule type" value="Genomic_DNA"/>
</dbReference>
<dbReference type="InterPro" id="IPR050778">
    <property type="entry name" value="Cueball_EGF_LRP_Nidogen"/>
</dbReference>
<evidence type="ECO:0000256" key="1">
    <source>
        <dbReference type="PROSITE-ProRule" id="PRU00461"/>
    </source>
</evidence>
<comment type="caution">
    <text evidence="2">The sequence shown here is derived from an EMBL/GenBank/DDBJ whole genome shotgun (WGS) entry which is preliminary data.</text>
</comment>
<feature type="repeat" description="LDL-receptor class B" evidence="1">
    <location>
        <begin position="81"/>
        <end position="123"/>
    </location>
</feature>
<keyword evidence="3" id="KW-1185">Reference proteome</keyword>
<feature type="repeat" description="LDL-receptor class B" evidence="1">
    <location>
        <begin position="183"/>
        <end position="225"/>
    </location>
</feature>
<evidence type="ECO:0000313" key="2">
    <source>
        <dbReference type="EMBL" id="KAJ8299210.1"/>
    </source>
</evidence>
<dbReference type="SUPFAM" id="SSF57196">
    <property type="entry name" value="EGF/Laminin"/>
    <property type="match status" value="1"/>
</dbReference>
<accession>A0ABQ9E257</accession>
<dbReference type="InterPro" id="IPR000033">
    <property type="entry name" value="LDLR_classB_rpt"/>
</dbReference>
<dbReference type="PROSITE" id="PS51120">
    <property type="entry name" value="LDLRB"/>
    <property type="match status" value="6"/>
</dbReference>